<dbReference type="GO" id="GO:0045211">
    <property type="term" value="C:postsynaptic membrane"/>
    <property type="evidence" value="ECO:0007669"/>
    <property type="project" value="UniProtKB-SubCell"/>
</dbReference>
<dbReference type="FunFam" id="3.40.190.10:FF:000061">
    <property type="entry name" value="Glutamate receptor, ionotropic kainate"/>
    <property type="match status" value="1"/>
</dbReference>
<feature type="disulfide bond" evidence="19">
    <location>
        <begin position="716"/>
        <end position="773"/>
    </location>
</feature>
<evidence type="ECO:0000256" key="15">
    <source>
        <dbReference type="ARBA" id="ARBA00034104"/>
    </source>
</evidence>
<dbReference type="InterPro" id="IPR001828">
    <property type="entry name" value="ANF_lig-bd_rcpt"/>
</dbReference>
<dbReference type="EMBL" id="JASPKZ010003882">
    <property type="protein sequence ID" value="KAJ9591183.1"/>
    <property type="molecule type" value="Genomic_DNA"/>
</dbReference>
<evidence type="ECO:0000256" key="20">
    <source>
        <dbReference type="SAM" id="MobiDB-lite"/>
    </source>
</evidence>
<keyword evidence="13" id="KW-1071">Ligand-gated ion channel</keyword>
<dbReference type="Pfam" id="PF01094">
    <property type="entry name" value="ANF_receptor"/>
    <property type="match status" value="1"/>
</dbReference>
<dbReference type="InterPro" id="IPR001508">
    <property type="entry name" value="Iono_Glu_rcpt_met"/>
</dbReference>
<keyword evidence="25" id="KW-1185">Reference proteome</keyword>
<evidence type="ECO:0000259" key="23">
    <source>
        <dbReference type="SMART" id="SM00918"/>
    </source>
</evidence>
<accession>A0AAD8A2I0</accession>
<keyword evidence="10" id="KW-0675">Receptor</keyword>
<feature type="binding site" evidence="17">
    <location>
        <position position="653"/>
    </location>
    <ligand>
        <name>L-glutamate</name>
        <dbReference type="ChEBI" id="CHEBI:29985"/>
    </ligand>
</feature>
<feature type="domain" description="Ionotropic glutamate receptor C-terminal" evidence="22">
    <location>
        <begin position="407"/>
        <end position="767"/>
    </location>
</feature>
<evidence type="ECO:0000256" key="1">
    <source>
        <dbReference type="ARBA" id="ARBA00008685"/>
    </source>
</evidence>
<dbReference type="InterPro" id="IPR028082">
    <property type="entry name" value="Peripla_BP_I"/>
</dbReference>
<evidence type="ECO:0000256" key="12">
    <source>
        <dbReference type="ARBA" id="ARBA00023257"/>
    </source>
</evidence>
<feature type="disulfide bond" evidence="19">
    <location>
        <begin position="73"/>
        <end position="323"/>
    </location>
</feature>
<feature type="region of interest" description="Disordered" evidence="20">
    <location>
        <begin position="849"/>
        <end position="874"/>
    </location>
</feature>
<gene>
    <name evidence="24" type="ORF">L9F63_002254</name>
</gene>
<dbReference type="SUPFAM" id="SSF53822">
    <property type="entry name" value="Periplasmic binding protein-like I"/>
    <property type="match status" value="1"/>
</dbReference>
<dbReference type="Pfam" id="PF00060">
    <property type="entry name" value="Lig_chan"/>
    <property type="match status" value="1"/>
</dbReference>
<keyword evidence="6 21" id="KW-1133">Transmembrane helix</keyword>
<dbReference type="Gene3D" id="3.40.190.10">
    <property type="entry name" value="Periplasmic binding protein-like II"/>
    <property type="match status" value="1"/>
</dbReference>
<dbReference type="SUPFAM" id="SSF81324">
    <property type="entry name" value="Voltage-gated potassium channels"/>
    <property type="match status" value="1"/>
</dbReference>
<feature type="transmembrane region" description="Helical" evidence="21">
    <location>
        <begin position="603"/>
        <end position="625"/>
    </location>
</feature>
<dbReference type="Gene3D" id="3.40.50.2300">
    <property type="match status" value="2"/>
</dbReference>
<dbReference type="Pfam" id="PF10613">
    <property type="entry name" value="Lig_chan-Glu_bd"/>
    <property type="match status" value="1"/>
</dbReference>
<evidence type="ECO:0000256" key="3">
    <source>
        <dbReference type="ARBA" id="ARBA00022475"/>
    </source>
</evidence>
<evidence type="ECO:0000256" key="16">
    <source>
        <dbReference type="ARBA" id="ARBA00072754"/>
    </source>
</evidence>
<comment type="caution">
    <text evidence="24">The sequence shown here is derived from an EMBL/GenBank/DDBJ whole genome shotgun (WGS) entry which is preliminary data.</text>
</comment>
<evidence type="ECO:0000256" key="18">
    <source>
        <dbReference type="PIRSR" id="PIRSR601508-2"/>
    </source>
</evidence>
<evidence type="ECO:0000256" key="9">
    <source>
        <dbReference type="ARBA" id="ARBA00023136"/>
    </source>
</evidence>
<keyword evidence="11" id="KW-0325">Glycoprotein</keyword>
<keyword evidence="19" id="KW-1015">Disulfide bond</keyword>
<feature type="transmembrane region" description="Helical" evidence="21">
    <location>
        <begin position="795"/>
        <end position="817"/>
    </location>
</feature>
<organism evidence="24 25">
    <name type="scientific">Diploptera punctata</name>
    <name type="common">Pacific beetle cockroach</name>
    <dbReference type="NCBI Taxonomy" id="6984"/>
    <lineage>
        <taxon>Eukaryota</taxon>
        <taxon>Metazoa</taxon>
        <taxon>Ecdysozoa</taxon>
        <taxon>Arthropoda</taxon>
        <taxon>Hexapoda</taxon>
        <taxon>Insecta</taxon>
        <taxon>Pterygota</taxon>
        <taxon>Neoptera</taxon>
        <taxon>Polyneoptera</taxon>
        <taxon>Dictyoptera</taxon>
        <taxon>Blattodea</taxon>
        <taxon>Blaberoidea</taxon>
        <taxon>Blaberidae</taxon>
        <taxon>Diplopterinae</taxon>
        <taxon>Diploptera</taxon>
    </lineage>
</organism>
<dbReference type="GO" id="GO:0008328">
    <property type="term" value="C:ionotropic glutamate receptor complex"/>
    <property type="evidence" value="ECO:0007669"/>
    <property type="project" value="UniProtKB-ARBA"/>
</dbReference>
<dbReference type="GO" id="GO:0004970">
    <property type="term" value="F:glutamate-gated receptor activity"/>
    <property type="evidence" value="ECO:0007669"/>
    <property type="project" value="UniProtKB-ARBA"/>
</dbReference>
<evidence type="ECO:0000256" key="2">
    <source>
        <dbReference type="ARBA" id="ARBA00022448"/>
    </source>
</evidence>
<dbReference type="InterPro" id="IPR015683">
    <property type="entry name" value="Ionotropic_Glu_rcpt"/>
</dbReference>
<evidence type="ECO:0000256" key="13">
    <source>
        <dbReference type="ARBA" id="ARBA00023286"/>
    </source>
</evidence>
<feature type="binding site" evidence="17">
    <location>
        <position position="487"/>
    </location>
    <ligand>
        <name>L-glutamate</name>
        <dbReference type="ChEBI" id="CHEBI:29985"/>
    </ligand>
</feature>
<evidence type="ECO:0000256" key="4">
    <source>
        <dbReference type="ARBA" id="ARBA00022692"/>
    </source>
</evidence>
<feature type="binding site" evidence="17">
    <location>
        <position position="704"/>
    </location>
    <ligand>
        <name>L-glutamate</name>
        <dbReference type="ChEBI" id="CHEBI:29985"/>
    </ligand>
</feature>
<feature type="domain" description="Ionotropic glutamate receptor L-glutamate and glycine-binding" evidence="23">
    <location>
        <begin position="417"/>
        <end position="471"/>
    </location>
</feature>
<dbReference type="PANTHER" id="PTHR18966">
    <property type="entry name" value="IONOTROPIC GLUTAMATE RECEPTOR"/>
    <property type="match status" value="1"/>
</dbReference>
<keyword evidence="4 21" id="KW-0812">Transmembrane</keyword>
<evidence type="ECO:0000256" key="17">
    <source>
        <dbReference type="PIRSR" id="PIRSR601508-1"/>
    </source>
</evidence>
<evidence type="ECO:0000256" key="19">
    <source>
        <dbReference type="PIRSR" id="PIRSR601508-3"/>
    </source>
</evidence>
<evidence type="ECO:0000256" key="21">
    <source>
        <dbReference type="SAM" id="Phobius"/>
    </source>
</evidence>
<evidence type="ECO:0000313" key="25">
    <source>
        <dbReference type="Proteomes" id="UP001233999"/>
    </source>
</evidence>
<evidence type="ECO:0000256" key="8">
    <source>
        <dbReference type="ARBA" id="ARBA00023065"/>
    </source>
</evidence>
<protein>
    <recommendedName>
        <fullName evidence="16">Glutamate receptor 1</fullName>
    </recommendedName>
</protein>
<feature type="site" description="Interaction with the cone snail toxin Con-ikot-ikot" evidence="18">
    <location>
        <position position="659"/>
    </location>
</feature>
<dbReference type="FunFam" id="1.10.287.70:FF:000064">
    <property type="entry name" value="Glutamate receptor ionotropic, kainate"/>
    <property type="match status" value="1"/>
</dbReference>
<keyword evidence="14" id="KW-0407">Ion channel</keyword>
<dbReference type="PRINTS" id="PR00177">
    <property type="entry name" value="NMDARECEPTOR"/>
</dbReference>
<feature type="site" description="Interaction with the cone snail toxin Con-ikot-ikot" evidence="18">
    <location>
        <position position="750"/>
    </location>
</feature>
<dbReference type="SMART" id="SM00918">
    <property type="entry name" value="Lig_chan-Glu_bd"/>
    <property type="match status" value="1"/>
</dbReference>
<dbReference type="InterPro" id="IPR001320">
    <property type="entry name" value="Iontro_rcpt_C"/>
</dbReference>
<feature type="binding site" evidence="17">
    <location>
        <position position="654"/>
    </location>
    <ligand>
        <name>L-glutamate</name>
        <dbReference type="ChEBI" id="CHEBI:29985"/>
    </ligand>
</feature>
<keyword evidence="12" id="KW-0628">Postsynaptic cell membrane</keyword>
<evidence type="ECO:0000256" key="11">
    <source>
        <dbReference type="ARBA" id="ARBA00023180"/>
    </source>
</evidence>
<reference evidence="24" key="2">
    <citation type="submission" date="2023-05" db="EMBL/GenBank/DDBJ databases">
        <authorList>
            <person name="Fouks B."/>
        </authorList>
    </citation>
    <scope>NUCLEOTIDE SEQUENCE</scope>
    <source>
        <strain evidence="24">Stay&amp;Tobe</strain>
        <tissue evidence="24">Testes</tissue>
    </source>
</reference>
<comment type="similarity">
    <text evidence="1">Belongs to the glutamate-gated ion channel (TC 1.A.10.1) family.</text>
</comment>
<feature type="non-terminal residue" evidence="24">
    <location>
        <position position="1"/>
    </location>
</feature>
<evidence type="ECO:0000256" key="14">
    <source>
        <dbReference type="ARBA" id="ARBA00023303"/>
    </source>
</evidence>
<evidence type="ECO:0000256" key="5">
    <source>
        <dbReference type="ARBA" id="ARBA00022729"/>
    </source>
</evidence>
<keyword evidence="5" id="KW-0732">Signal</keyword>
<dbReference type="SMART" id="SM00079">
    <property type="entry name" value="PBPe"/>
    <property type="match status" value="1"/>
</dbReference>
<comment type="subcellular location">
    <subcellularLocation>
        <location evidence="15">Postsynaptic cell membrane</location>
        <topology evidence="15">Multi-pass membrane protein</topology>
    </subcellularLocation>
</comment>
<evidence type="ECO:0000256" key="6">
    <source>
        <dbReference type="ARBA" id="ARBA00022989"/>
    </source>
</evidence>
<reference evidence="24" key="1">
    <citation type="journal article" date="2023" name="IScience">
        <title>Live-bearing cockroach genome reveals convergent evolutionary mechanisms linked to viviparity in insects and beyond.</title>
        <authorList>
            <person name="Fouks B."/>
            <person name="Harrison M.C."/>
            <person name="Mikhailova A.A."/>
            <person name="Marchal E."/>
            <person name="English S."/>
            <person name="Carruthers M."/>
            <person name="Jennings E.C."/>
            <person name="Chiamaka E.L."/>
            <person name="Frigard R.A."/>
            <person name="Pippel M."/>
            <person name="Attardo G.M."/>
            <person name="Benoit J.B."/>
            <person name="Bornberg-Bauer E."/>
            <person name="Tobe S.S."/>
        </authorList>
    </citation>
    <scope>NUCLEOTIDE SEQUENCE</scope>
    <source>
        <strain evidence="24">Stay&amp;Tobe</strain>
    </source>
</reference>
<evidence type="ECO:0000259" key="22">
    <source>
        <dbReference type="SMART" id="SM00079"/>
    </source>
</evidence>
<evidence type="ECO:0000313" key="24">
    <source>
        <dbReference type="EMBL" id="KAJ9591183.1"/>
    </source>
</evidence>
<dbReference type="Proteomes" id="UP001233999">
    <property type="component" value="Unassembled WGS sequence"/>
</dbReference>
<keyword evidence="8" id="KW-0406">Ion transport</keyword>
<keyword evidence="3" id="KW-1003">Cell membrane</keyword>
<feature type="site" description="Crucial to convey clamshell closure to channel opening" evidence="18">
    <location>
        <position position="632"/>
    </location>
</feature>
<evidence type="ECO:0000256" key="10">
    <source>
        <dbReference type="ARBA" id="ARBA00023170"/>
    </source>
</evidence>
<keyword evidence="2" id="KW-0813">Transport</keyword>
<feature type="binding site" evidence="17">
    <location>
        <position position="482"/>
    </location>
    <ligand>
        <name>L-glutamate</name>
        <dbReference type="ChEBI" id="CHEBI:29985"/>
    </ligand>
</feature>
<dbReference type="InterPro" id="IPR019594">
    <property type="entry name" value="Glu/Gly-bd"/>
</dbReference>
<dbReference type="CDD" id="cd06382">
    <property type="entry name" value="PBP1_iGluR_Kainate"/>
    <property type="match status" value="1"/>
</dbReference>
<name>A0AAD8A2I0_DIPPU</name>
<dbReference type="AlphaFoldDB" id="A0AAD8A2I0"/>
<sequence length="874" mass="99240">YILNLERRKWLRAVKVRVTVLFHPEDDHLQFIAFRYALRHINADNELLPGTQLRPLVINTTQTDSFGIGKKVCNVAREGVAAIFGPRDPTATGIVQSISETLEIPNMQTYAEVPEYPSRCLFNLHPTLETISKAIASVVTDYLNWGTFTILYESDEGLIKLQDVLKAHGPDDDAITVLQFLPGDDQRQLLKEIRASRETHILLECSTERIIDILKQAREVKMVGDYISYFITSLDTHTLDLSDFKSHTNLTAIRLVDPENPVVKSVVNIWSDWEPFYGRPFTMTPETVKTEMALTHDAVFLFARALHNLFTPEDKFSVSPLACDDVDKWPHGFRLSSFMQVMEMEGMTGTIRFDEFGRRSDVKLDILEYFDGQFKKVAWWQTGHNITHTLTETEKDAEMAKTMQAKIFIVSSRIGVPFLTEKKGENLKGNDRYEGYSMDLITEIAKLLGFSFEFRLVPNNLHGELVTDLQNRRADLAICDLTITEIRKQLIDFTMPFMNLGISILYSKPVEKEPRLFAFMDPFSIDVWIYVATAYLGVSILLFILSRIAPGEWDNPHPCNPDPGELENTFNLLNCLWFSIGSLMGQGCDLLPKAVSTRMVASVWWFFALIMISSYTANLAAFLTLNRLESTISNAEDLAKQYKIKYGTMHGGSTHSFFKNSNDSTYKRMYTVMSQTRPSVFMKDNDEGVDRVRKEKGKYAFFMESITIEYHVERKCDLMQVGGLLDSKGYGIGLPLNSPFRTKISGAVLKLQEKGILEELKARWWKVSDGVSCSALEAESAKADSNELGLDNVGGVFVVLIAGTLAAFFMAILELLWNCRKIAVEERISPWEALTSELKFVVNCANENKPVRKKEEDEEETSPQNGFQKLDDKE</sequence>
<dbReference type="Gene3D" id="1.10.287.70">
    <property type="match status" value="1"/>
</dbReference>
<proteinExistence type="inferred from homology"/>
<keyword evidence="7" id="KW-0770">Synapse</keyword>
<evidence type="ECO:0000256" key="7">
    <source>
        <dbReference type="ARBA" id="ARBA00023018"/>
    </source>
</evidence>
<keyword evidence="9 21" id="KW-0472">Membrane</keyword>
<dbReference type="SUPFAM" id="SSF53850">
    <property type="entry name" value="Periplasmic binding protein-like II"/>
    <property type="match status" value="1"/>
</dbReference>
<feature type="transmembrane region" description="Helical" evidence="21">
    <location>
        <begin position="527"/>
        <end position="549"/>
    </location>
</feature>